<keyword evidence="1" id="KW-1133">Transmembrane helix</keyword>
<accession>A0A1U7H3D8</accession>
<keyword evidence="3" id="KW-1185">Reference proteome</keyword>
<keyword evidence="1" id="KW-0812">Transmembrane</keyword>
<evidence type="ECO:0000313" key="3">
    <source>
        <dbReference type="Proteomes" id="UP000186391"/>
    </source>
</evidence>
<keyword evidence="1" id="KW-0472">Membrane</keyword>
<reference evidence="2 3" key="1">
    <citation type="submission" date="2016-11" db="EMBL/GenBank/DDBJ databases">
        <title>Draft Genome Sequences of Nine Cyanobacterial Strains from Diverse Habitats.</title>
        <authorList>
            <person name="Zhu T."/>
            <person name="Hou S."/>
            <person name="Lu X."/>
            <person name="Hess W.R."/>
        </authorList>
    </citation>
    <scope>NUCLEOTIDE SEQUENCE [LARGE SCALE GENOMIC DNA]</scope>
    <source>
        <strain evidence="2 3">NIES-592</strain>
    </source>
</reference>
<dbReference type="EMBL" id="MRCA01000002">
    <property type="protein sequence ID" value="OKH15585.1"/>
    <property type="molecule type" value="Genomic_DNA"/>
</dbReference>
<dbReference type="Proteomes" id="UP000186391">
    <property type="component" value="Unassembled WGS sequence"/>
</dbReference>
<protein>
    <submittedName>
        <fullName evidence="2">Uncharacterized protein</fullName>
    </submittedName>
</protein>
<evidence type="ECO:0000313" key="2">
    <source>
        <dbReference type="EMBL" id="OKH15585.1"/>
    </source>
</evidence>
<sequence>MYDELILLALTFIVSDYKFRDYLRDRQHPTVELMYNDLVERQGLLWLYTSILAVLPKFIPALVVMWFKKRGRKKFWLYFNYQPLRI</sequence>
<proteinExistence type="predicted"/>
<dbReference type="RefSeq" id="WP_073555167.1">
    <property type="nucleotide sequence ID" value="NZ_MRCA01000002.1"/>
</dbReference>
<dbReference type="AlphaFoldDB" id="A0A1U7H3D8"/>
<gene>
    <name evidence="2" type="ORF">NIES592_05700</name>
</gene>
<organism evidence="2 3">
    <name type="scientific">Fischerella major NIES-592</name>
    <dbReference type="NCBI Taxonomy" id="210994"/>
    <lineage>
        <taxon>Bacteria</taxon>
        <taxon>Bacillati</taxon>
        <taxon>Cyanobacteriota</taxon>
        <taxon>Cyanophyceae</taxon>
        <taxon>Nostocales</taxon>
        <taxon>Hapalosiphonaceae</taxon>
        <taxon>Fischerella</taxon>
    </lineage>
</organism>
<comment type="caution">
    <text evidence="2">The sequence shown here is derived from an EMBL/GenBank/DDBJ whole genome shotgun (WGS) entry which is preliminary data.</text>
</comment>
<name>A0A1U7H3D8_9CYAN</name>
<evidence type="ECO:0000256" key="1">
    <source>
        <dbReference type="SAM" id="Phobius"/>
    </source>
</evidence>
<feature type="transmembrane region" description="Helical" evidence="1">
    <location>
        <begin position="44"/>
        <end position="67"/>
    </location>
</feature>